<evidence type="ECO:0000256" key="9">
    <source>
        <dbReference type="ARBA" id="ARBA00023163"/>
    </source>
</evidence>
<keyword evidence="8" id="KW-0805">Transcription regulation</keyword>
<comment type="caution">
    <text evidence="15">The sequence shown here is derived from an EMBL/GenBank/DDBJ whole genome shotgun (WGS) entry which is preliminary data.</text>
</comment>
<evidence type="ECO:0000256" key="11">
    <source>
        <dbReference type="PIRSR" id="PIRSR633865-1"/>
    </source>
</evidence>
<sequence>MSQSLGRKQKSNLDKAIDKIFFEKQEGRLCGQHCLNNALQSQMFDAVDLSTIAQTLDEEERKRMAEFGTKTKEYQEFMRKPSSNYDDSGYFSIQVLTQALKNVNLDMINWKSDDVRAVCARKDPTQERLFICHMDDHWLAIRRLGPQWVNVNSMLKRPELLTDTYLAIYLQTMQAEGYIIFTVFGELPECDAESAFKSLRRDQDGKYIDELMETPGHRLGSTRSEVLELPGGGPAEPKNSTEDIRKQREQFLQRFNKSSAAASSGDSPNSSIK</sequence>
<evidence type="ECO:0000256" key="3">
    <source>
        <dbReference type="ARBA" id="ARBA00012759"/>
    </source>
</evidence>
<dbReference type="Pfam" id="PF02099">
    <property type="entry name" value="Josephin"/>
    <property type="match status" value="1"/>
</dbReference>
<evidence type="ECO:0000313" key="15">
    <source>
        <dbReference type="EMBL" id="OXA52517.1"/>
    </source>
</evidence>
<evidence type="ECO:0000256" key="7">
    <source>
        <dbReference type="ARBA" id="ARBA00022807"/>
    </source>
</evidence>
<dbReference type="AlphaFoldDB" id="A0A226E6D7"/>
<feature type="domain" description="Josephin" evidence="14">
    <location>
        <begin position="17"/>
        <end position="198"/>
    </location>
</feature>
<dbReference type="PANTHER" id="PTHR14159:SF0">
    <property type="entry name" value="ATAXIN-3-RELATED"/>
    <property type="match status" value="1"/>
</dbReference>
<dbReference type="GO" id="GO:0005634">
    <property type="term" value="C:nucleus"/>
    <property type="evidence" value="ECO:0007669"/>
    <property type="project" value="UniProtKB-SubCell"/>
</dbReference>
<dbReference type="OrthoDB" id="10063692at2759"/>
<feature type="active site" evidence="11 12">
    <location>
        <position position="152"/>
    </location>
</feature>
<dbReference type="PROSITE" id="PS50957">
    <property type="entry name" value="JOSEPHIN"/>
    <property type="match status" value="1"/>
</dbReference>
<dbReference type="SMART" id="SM01246">
    <property type="entry name" value="Josephin"/>
    <property type="match status" value="1"/>
</dbReference>
<name>A0A226E6D7_FOLCA</name>
<evidence type="ECO:0000256" key="4">
    <source>
        <dbReference type="ARBA" id="ARBA00022670"/>
    </source>
</evidence>
<evidence type="ECO:0000256" key="1">
    <source>
        <dbReference type="ARBA" id="ARBA00000707"/>
    </source>
</evidence>
<evidence type="ECO:0000256" key="6">
    <source>
        <dbReference type="ARBA" id="ARBA00022801"/>
    </source>
</evidence>
<keyword evidence="5" id="KW-0833">Ubl conjugation pathway</keyword>
<feature type="active site" description="Nucleophile" evidence="11">
    <location>
        <position position="30"/>
    </location>
</feature>
<evidence type="ECO:0000256" key="10">
    <source>
        <dbReference type="ARBA" id="ARBA00023242"/>
    </source>
</evidence>
<reference evidence="15 16" key="1">
    <citation type="submission" date="2015-12" db="EMBL/GenBank/DDBJ databases">
        <title>The genome of Folsomia candida.</title>
        <authorList>
            <person name="Faddeeva A."/>
            <person name="Derks M.F."/>
            <person name="Anvar Y."/>
            <person name="Smit S."/>
            <person name="Van Straalen N."/>
            <person name="Roelofs D."/>
        </authorList>
    </citation>
    <scope>NUCLEOTIDE SEQUENCE [LARGE SCALE GENOMIC DNA]</scope>
    <source>
        <strain evidence="15 16">VU population</strain>
        <tissue evidence="15">Whole body</tissue>
    </source>
</reference>
<dbReference type="Proteomes" id="UP000198287">
    <property type="component" value="Unassembled WGS sequence"/>
</dbReference>
<dbReference type="InterPro" id="IPR033865">
    <property type="entry name" value="Ataxin-3"/>
</dbReference>
<keyword evidence="16" id="KW-1185">Reference proteome</keyword>
<comment type="catalytic activity">
    <reaction evidence="1">
        <text>Thiol-dependent hydrolysis of ester, thioester, amide, peptide and isopeptide bonds formed by the C-terminal Gly of ubiquitin (a 76-residue protein attached to proteins as an intracellular targeting signal).</text>
        <dbReference type="EC" id="3.4.19.12"/>
    </reaction>
</comment>
<dbReference type="EC" id="3.4.19.12" evidence="3"/>
<dbReference type="FunFam" id="1.10.287.10:FF:000023">
    <property type="entry name" value="Ataxin 3 variant ref"/>
    <property type="match status" value="1"/>
</dbReference>
<protein>
    <recommendedName>
        <fullName evidence="3">ubiquitinyl hydrolase 1</fullName>
        <ecNumber evidence="3">3.4.19.12</ecNumber>
    </recommendedName>
</protein>
<evidence type="ECO:0000256" key="12">
    <source>
        <dbReference type="PROSITE-ProRule" id="PRU00331"/>
    </source>
</evidence>
<dbReference type="GO" id="GO:0016579">
    <property type="term" value="P:protein deubiquitination"/>
    <property type="evidence" value="ECO:0007669"/>
    <property type="project" value="InterPro"/>
</dbReference>
<keyword evidence="4" id="KW-0645">Protease</keyword>
<feature type="active site" description="Proton acceptor" evidence="11">
    <location>
        <position position="137"/>
    </location>
</feature>
<proteinExistence type="predicted"/>
<dbReference type="EMBL" id="LNIX01000006">
    <property type="protein sequence ID" value="OXA52517.1"/>
    <property type="molecule type" value="Genomic_DNA"/>
</dbReference>
<keyword evidence="6 12" id="KW-0378">Hydrolase</keyword>
<evidence type="ECO:0000256" key="2">
    <source>
        <dbReference type="ARBA" id="ARBA00004123"/>
    </source>
</evidence>
<gene>
    <name evidence="15" type="ORF">Fcan01_12574</name>
</gene>
<dbReference type="PRINTS" id="PR01233">
    <property type="entry name" value="JOSEPHIN"/>
</dbReference>
<comment type="subcellular location">
    <subcellularLocation>
        <location evidence="2">Nucleus</location>
    </subcellularLocation>
</comment>
<feature type="active site" evidence="12">
    <location>
        <position position="137"/>
    </location>
</feature>
<accession>A0A226E6D7</accession>
<dbReference type="OMA" id="PWRWYNL"/>
<feature type="compositionally biased region" description="Basic and acidic residues" evidence="13">
    <location>
        <begin position="239"/>
        <end position="248"/>
    </location>
</feature>
<keyword evidence="7" id="KW-0788">Thiol protease</keyword>
<dbReference type="Gene3D" id="3.90.70.40">
    <property type="match status" value="1"/>
</dbReference>
<evidence type="ECO:0000256" key="8">
    <source>
        <dbReference type="ARBA" id="ARBA00023015"/>
    </source>
</evidence>
<keyword evidence="9" id="KW-0804">Transcription</keyword>
<keyword evidence="10" id="KW-0539">Nucleus</keyword>
<organism evidence="15 16">
    <name type="scientific">Folsomia candida</name>
    <name type="common">Springtail</name>
    <dbReference type="NCBI Taxonomy" id="158441"/>
    <lineage>
        <taxon>Eukaryota</taxon>
        <taxon>Metazoa</taxon>
        <taxon>Ecdysozoa</taxon>
        <taxon>Arthropoda</taxon>
        <taxon>Hexapoda</taxon>
        <taxon>Collembola</taxon>
        <taxon>Entomobryomorpha</taxon>
        <taxon>Isotomoidea</taxon>
        <taxon>Isotomidae</taxon>
        <taxon>Proisotominae</taxon>
        <taxon>Folsomia</taxon>
    </lineage>
</organism>
<evidence type="ECO:0000313" key="16">
    <source>
        <dbReference type="Proteomes" id="UP000198287"/>
    </source>
</evidence>
<feature type="active site" evidence="12">
    <location>
        <position position="30"/>
    </location>
</feature>
<dbReference type="PANTHER" id="PTHR14159">
    <property type="entry name" value="ATAXIN-3-RELATED"/>
    <property type="match status" value="1"/>
</dbReference>
<evidence type="ECO:0000259" key="14">
    <source>
        <dbReference type="PROSITE" id="PS50957"/>
    </source>
</evidence>
<dbReference type="GO" id="GO:0004843">
    <property type="term" value="F:cysteine-type deubiquitinase activity"/>
    <property type="evidence" value="ECO:0007669"/>
    <property type="project" value="UniProtKB-EC"/>
</dbReference>
<dbReference type="Gene3D" id="1.10.287.10">
    <property type="entry name" value="S15/NS1, RNA-binding"/>
    <property type="match status" value="1"/>
</dbReference>
<dbReference type="GO" id="GO:0006508">
    <property type="term" value="P:proteolysis"/>
    <property type="evidence" value="ECO:0007669"/>
    <property type="project" value="UniProtKB-KW"/>
</dbReference>
<evidence type="ECO:0000256" key="5">
    <source>
        <dbReference type="ARBA" id="ARBA00022786"/>
    </source>
</evidence>
<dbReference type="InterPro" id="IPR006155">
    <property type="entry name" value="Josephin"/>
</dbReference>
<dbReference type="STRING" id="158441.A0A226E6D7"/>
<feature type="region of interest" description="Disordered" evidence="13">
    <location>
        <begin position="217"/>
        <end position="248"/>
    </location>
</feature>
<evidence type="ECO:0000256" key="13">
    <source>
        <dbReference type="SAM" id="MobiDB-lite"/>
    </source>
</evidence>